<dbReference type="EMBL" id="CP060711">
    <property type="protein sequence ID" value="QNN47562.1"/>
    <property type="molecule type" value="Genomic_DNA"/>
</dbReference>
<comment type="subcellular location">
    <subcellularLocation>
        <location evidence="1">Cell outer membrane</location>
        <topology evidence="1">Multi-pass membrane protein</topology>
    </subcellularLocation>
</comment>
<proteinExistence type="predicted"/>
<dbReference type="SUPFAM" id="SSF56935">
    <property type="entry name" value="Porins"/>
    <property type="match status" value="1"/>
</dbReference>
<dbReference type="GO" id="GO:0044718">
    <property type="term" value="P:siderophore transmembrane transport"/>
    <property type="evidence" value="ECO:0007669"/>
    <property type="project" value="TreeGrafter"/>
</dbReference>
<evidence type="ECO:0000259" key="8">
    <source>
        <dbReference type="Pfam" id="PF07715"/>
    </source>
</evidence>
<dbReference type="AlphaFoldDB" id="A0A7G9QW37"/>
<dbReference type="InterPro" id="IPR012910">
    <property type="entry name" value="Plug_dom"/>
</dbReference>
<keyword evidence="6" id="KW-0998">Cell outer membrane</keyword>
<keyword evidence="11" id="KW-1185">Reference proteome</keyword>
<dbReference type="Pfam" id="PF07715">
    <property type="entry name" value="Plug"/>
    <property type="match status" value="1"/>
</dbReference>
<dbReference type="Gene3D" id="2.170.130.10">
    <property type="entry name" value="TonB-dependent receptor, plug domain"/>
    <property type="match status" value="1"/>
</dbReference>
<dbReference type="Proteomes" id="UP000515977">
    <property type="component" value="Chromosome"/>
</dbReference>
<dbReference type="RefSeq" id="WP_187571307.1">
    <property type="nucleotide sequence ID" value="NZ_CP060711.1"/>
</dbReference>
<evidence type="ECO:0000256" key="4">
    <source>
        <dbReference type="ARBA" id="ARBA00022692"/>
    </source>
</evidence>
<dbReference type="InterPro" id="IPR036942">
    <property type="entry name" value="Beta-barrel_TonB_sf"/>
</dbReference>
<evidence type="ECO:0000256" key="3">
    <source>
        <dbReference type="ARBA" id="ARBA00022452"/>
    </source>
</evidence>
<evidence type="ECO:0000256" key="7">
    <source>
        <dbReference type="SAM" id="SignalP"/>
    </source>
</evidence>
<evidence type="ECO:0000313" key="11">
    <source>
        <dbReference type="Proteomes" id="UP000515977"/>
    </source>
</evidence>
<sequence length="1033" mass="112437">MASNYIAKSLKRSALTVALGLCFAGGVNAQSTSGSIFGKAEAGQTVTIVSETGLTRNLTVDASGTYNVTTLPAGNYKVTSGGTTRDVVVRVGSGAQVDFSAATTLDAVLVQGTAHLDVDVSQTDTRTVFTAEDLKTFALPRDVNSVALLAPGVINSTSYNFAQSNIGSFGGSAASENAYYINGYPVTNPLTNLGATTLGFDSIAQQQVLTGGYGAEYGRSTGGVVSLITKRGTNEWHGGVYAIYAPNSLRSSAKDIYYPDTGHYSEANHYPSQNGQPQFYTDGKLFDYNRGNTQTTLTYGLWAAGPIWKDRLFIYANAERTEIDQETSRVTGNLQGKNASGGSAISATNLVQAWGVNTFTYPRWTVKTDWNITDDHILELTAVQDNATTDYEYYGFNYDTMTRDNVSYNGPHQTKDNSRLYIGKYTGYLTDNLTISAQYGEQKVDHVPDALTGYDPSKTYISALSATTVPAQYASITNPQPYLTITDPSTDKTKGYRFDVNYLLGNHEIRVGLDHFEATSYIGDRYTGPGYIWVYGKMDTPTEAISASDGVGSPASGGGLGSQGYYVSKRYSSHGGSVSTEQQAWFIEDRWQVTDNLLLSLGLRNDSFTNYNGDGLAYVEQKNNWAPRLGFSWDVNGDSSFKVFGNVGRYHLALPNNVAIRGANASLSTQQYFTYTGIAADGTPTGTNAIPLIHQDRLCPNGGISTNLECGTAPDPATVAIKDLKAHYQDEFILGMQRVENEMFSWGAKMTYRDLKSAIDDTCPSECRIFNPGEAATFLIPNGDGTYTEQSYTVEELGFPKLKRKYWALDLYGQYVNDGLFAKVEYTLSKNWGNAEGQLNSSLDTGTGGQADVSVTSDWDLPELLEGANGLLPNHRKHQVKAFGSVKLSDQFRVGGSVIIQSGRPKDCKSYYPYAKPGLYNNGFYYFYCGVPGAQTAVNNPNVVPNDGYVFSPRGSAGETPWVATFNMNFTYTPSWLEGLTASVDVLNLFNTQTATAYNPRSANSRSTVDPTFNKVSYYTSPRSVRFTVRYDF</sequence>
<dbReference type="Gene3D" id="2.40.170.20">
    <property type="entry name" value="TonB-dependent receptor, beta-barrel domain"/>
    <property type="match status" value="1"/>
</dbReference>
<dbReference type="InterPro" id="IPR037066">
    <property type="entry name" value="Plug_dom_sf"/>
</dbReference>
<feature type="signal peptide" evidence="7">
    <location>
        <begin position="1"/>
        <end position="29"/>
    </location>
</feature>
<reference evidence="10 11" key="1">
    <citation type="submission" date="2020-08" db="EMBL/GenBank/DDBJ databases">
        <title>Genome sequence of Thermomonas brevis KACC 16975T.</title>
        <authorList>
            <person name="Hyun D.-W."/>
            <person name="Bae J.-W."/>
        </authorList>
    </citation>
    <scope>NUCLEOTIDE SEQUENCE [LARGE SCALE GENOMIC DNA]</scope>
    <source>
        <strain evidence="10 11">KACC 16975</strain>
    </source>
</reference>
<evidence type="ECO:0000313" key="10">
    <source>
        <dbReference type="EMBL" id="QNN47562.1"/>
    </source>
</evidence>
<feature type="domain" description="TonB-dependent transporter Oar-like beta-barrel" evidence="9">
    <location>
        <begin position="344"/>
        <end position="611"/>
    </location>
</feature>
<feature type="chain" id="PRO_5028900157" evidence="7">
    <location>
        <begin position="30"/>
        <end position="1033"/>
    </location>
</feature>
<keyword evidence="3" id="KW-1134">Transmembrane beta strand</keyword>
<dbReference type="GO" id="GO:0015344">
    <property type="term" value="F:siderophore uptake transmembrane transporter activity"/>
    <property type="evidence" value="ECO:0007669"/>
    <property type="project" value="TreeGrafter"/>
</dbReference>
<keyword evidence="5" id="KW-0472">Membrane</keyword>
<evidence type="ECO:0000259" key="9">
    <source>
        <dbReference type="Pfam" id="PF25183"/>
    </source>
</evidence>
<dbReference type="Pfam" id="PF25183">
    <property type="entry name" value="OMP_b-brl_4"/>
    <property type="match status" value="1"/>
</dbReference>
<evidence type="ECO:0000256" key="6">
    <source>
        <dbReference type="ARBA" id="ARBA00023237"/>
    </source>
</evidence>
<dbReference type="KEGG" id="tbv:H9L17_05335"/>
<dbReference type="InterPro" id="IPR057601">
    <property type="entry name" value="Oar-like_b-barrel"/>
</dbReference>
<evidence type="ECO:0000256" key="2">
    <source>
        <dbReference type="ARBA" id="ARBA00022448"/>
    </source>
</evidence>
<evidence type="ECO:0000256" key="5">
    <source>
        <dbReference type="ARBA" id="ARBA00023136"/>
    </source>
</evidence>
<keyword evidence="2" id="KW-0813">Transport</keyword>
<dbReference type="PANTHER" id="PTHR30069">
    <property type="entry name" value="TONB-DEPENDENT OUTER MEMBRANE RECEPTOR"/>
    <property type="match status" value="1"/>
</dbReference>
<organism evidence="10 11">
    <name type="scientific">Thermomonas brevis</name>
    <dbReference type="NCBI Taxonomy" id="215691"/>
    <lineage>
        <taxon>Bacteria</taxon>
        <taxon>Pseudomonadati</taxon>
        <taxon>Pseudomonadota</taxon>
        <taxon>Gammaproteobacteria</taxon>
        <taxon>Lysobacterales</taxon>
        <taxon>Lysobacteraceae</taxon>
        <taxon>Thermomonas</taxon>
    </lineage>
</organism>
<keyword evidence="10" id="KW-0675">Receptor</keyword>
<accession>A0A7G9QW37</accession>
<dbReference type="PANTHER" id="PTHR30069:SF46">
    <property type="entry name" value="OAR PROTEIN"/>
    <property type="match status" value="1"/>
</dbReference>
<evidence type="ECO:0000256" key="1">
    <source>
        <dbReference type="ARBA" id="ARBA00004571"/>
    </source>
</evidence>
<keyword evidence="7" id="KW-0732">Signal</keyword>
<name>A0A7G9QW37_9GAMM</name>
<dbReference type="InterPro" id="IPR039426">
    <property type="entry name" value="TonB-dep_rcpt-like"/>
</dbReference>
<dbReference type="GO" id="GO:0009279">
    <property type="term" value="C:cell outer membrane"/>
    <property type="evidence" value="ECO:0007669"/>
    <property type="project" value="UniProtKB-SubCell"/>
</dbReference>
<keyword evidence="4" id="KW-0812">Transmembrane</keyword>
<feature type="domain" description="TonB-dependent receptor plug" evidence="8">
    <location>
        <begin position="123"/>
        <end position="224"/>
    </location>
</feature>
<gene>
    <name evidence="10" type="ORF">H9L17_05335</name>
</gene>
<protein>
    <submittedName>
        <fullName evidence="10">TonB-dependent receptor plug domain-containing protein</fullName>
    </submittedName>
</protein>